<feature type="compositionally biased region" description="Basic residues" evidence="1">
    <location>
        <begin position="698"/>
        <end position="712"/>
    </location>
</feature>
<feature type="domain" description="WW" evidence="2">
    <location>
        <begin position="1030"/>
        <end position="1064"/>
    </location>
</feature>
<dbReference type="InterPro" id="IPR001202">
    <property type="entry name" value="WW_dom"/>
</dbReference>
<dbReference type="InterPro" id="IPR055180">
    <property type="entry name" value="HsdR_RecA-like_helicase_dom_2"/>
</dbReference>
<evidence type="ECO:0000313" key="6">
    <source>
        <dbReference type="Proteomes" id="UP000243217"/>
    </source>
</evidence>
<dbReference type="InterPro" id="IPR043153">
    <property type="entry name" value="DENN_C"/>
</dbReference>
<dbReference type="SUPFAM" id="SSF51045">
    <property type="entry name" value="WW domain"/>
    <property type="match status" value="1"/>
</dbReference>
<evidence type="ECO:0000259" key="2">
    <source>
        <dbReference type="PROSITE" id="PS50020"/>
    </source>
</evidence>
<dbReference type="PROSITE" id="PS01159">
    <property type="entry name" value="WW_DOMAIN_1"/>
    <property type="match status" value="1"/>
</dbReference>
<dbReference type="SMART" id="SM00800">
    <property type="entry name" value="uDENN"/>
    <property type="match status" value="1"/>
</dbReference>
<dbReference type="SUPFAM" id="SSF52540">
    <property type="entry name" value="P-loop containing nucleoside triphosphate hydrolases"/>
    <property type="match status" value="2"/>
</dbReference>
<feature type="domain" description="Helicase ATP-binding" evidence="4">
    <location>
        <begin position="1120"/>
        <end position="1310"/>
    </location>
</feature>
<dbReference type="Pfam" id="PF00397">
    <property type="entry name" value="WW"/>
    <property type="match status" value="1"/>
</dbReference>
<dbReference type="EMBL" id="JNBS01000251">
    <property type="protein sequence ID" value="OQS07327.1"/>
    <property type="molecule type" value="Genomic_DNA"/>
</dbReference>
<evidence type="ECO:0000259" key="4">
    <source>
        <dbReference type="PROSITE" id="PS51192"/>
    </source>
</evidence>
<dbReference type="Proteomes" id="UP000243217">
    <property type="component" value="Unassembled WGS sequence"/>
</dbReference>
<dbReference type="CDD" id="cd00201">
    <property type="entry name" value="WW"/>
    <property type="match status" value="1"/>
</dbReference>
<feature type="region of interest" description="Disordered" evidence="1">
    <location>
        <begin position="1"/>
        <end position="39"/>
    </location>
</feature>
<evidence type="ECO:0000313" key="5">
    <source>
        <dbReference type="EMBL" id="OQS07327.1"/>
    </source>
</evidence>
<dbReference type="Gene3D" id="2.20.70.10">
    <property type="match status" value="1"/>
</dbReference>
<dbReference type="InterPro" id="IPR040980">
    <property type="entry name" value="SWI2_SNF2"/>
</dbReference>
<dbReference type="PANTHER" id="PTHR42927:SF1">
    <property type="entry name" value="HELICASE SUPERFAMILY 1 AND 2 DOMAIN-CONTAINING PROTEIN"/>
    <property type="match status" value="1"/>
</dbReference>
<evidence type="ECO:0008006" key="7">
    <source>
        <dbReference type="Google" id="ProtNLM"/>
    </source>
</evidence>
<proteinExistence type="predicted"/>
<accession>A0A1W0AAH6</accession>
<dbReference type="InterPro" id="IPR027417">
    <property type="entry name" value="P-loop_NTPase"/>
</dbReference>
<dbReference type="InterPro" id="IPR005113">
    <property type="entry name" value="uDENN_dom"/>
</dbReference>
<feature type="compositionally biased region" description="Basic and acidic residues" evidence="1">
    <location>
        <begin position="20"/>
        <end position="37"/>
    </location>
</feature>
<name>A0A1W0AAH6_9STRA</name>
<feature type="region of interest" description="Disordered" evidence="1">
    <location>
        <begin position="696"/>
        <end position="723"/>
    </location>
</feature>
<organism evidence="5 6">
    <name type="scientific">Thraustotheca clavata</name>
    <dbReference type="NCBI Taxonomy" id="74557"/>
    <lineage>
        <taxon>Eukaryota</taxon>
        <taxon>Sar</taxon>
        <taxon>Stramenopiles</taxon>
        <taxon>Oomycota</taxon>
        <taxon>Saprolegniomycetes</taxon>
        <taxon>Saprolegniales</taxon>
        <taxon>Achlyaceae</taxon>
        <taxon>Thraustotheca</taxon>
    </lineage>
</organism>
<protein>
    <recommendedName>
        <fullName evidence="7">UDENN domain-containing protein</fullName>
    </recommendedName>
</protein>
<dbReference type="OrthoDB" id="2419400at2759"/>
<dbReference type="Pfam" id="PF03456">
    <property type="entry name" value="uDENN"/>
    <property type="match status" value="1"/>
</dbReference>
<dbReference type="Pfam" id="PF18766">
    <property type="entry name" value="SWI2_SNF2"/>
    <property type="match status" value="1"/>
</dbReference>
<dbReference type="Gene3D" id="3.40.50.11500">
    <property type="match status" value="1"/>
</dbReference>
<sequence length="1673" mass="188890">MNIRGRAATPTKPTRSPARNFRDMWHGSKGADYEPKAKSAGNVKATRRQWFFESEQDKAEQVPVQTIEETLKGDARNAYSMIASWCKDNSIPLTANENCIEPSQILSAFDSILDAIDQQDNQLTCDLSEMDEKIRHVRILPERRRSNSIQNFPSPFQIRMPELTTDNTKNSMGEHASRVMDTLFVIGPDITDLLISSSLESTFEPVICAAYPKSANFESIQHFCFPNGIRIVQNPSPNFDCDEESIPDLSTTFFVFVLSGGGNDGQDTHYASCMVKWLQLPQNFVLQSEESTLYAGALLKNKLKKLMNAPLPDLGSWMHIDFFSRPLLLERDCSPLLNHRVDESTYLILQWAGPIVFSNISMENVIACISSLLLEMKIIVVCNDLNILTATVLALVSLLAPLTWAGPVIAILPMFLLEYLEAPVPFIIGVQELPENILDIPDLVVLYPQEDRVDFLLEINFPNQELLLNDLNSIMDKGLPPSTDHIDLIAQRIYTFIYSLLNSDSDFNTISQIRATQTYHIYNERSKQISNHPTPLEERLMSRDNNQEEHNWTTLEKCATGIFELAYTGVVNSKPTALPSTLSALDRLRAMHIEKKKPERVVVVIGHLLATSPKYNQALTKSQRHSSPVKETSKRDLINITSPDLSLKPEVKRRSSKTNVQLQTTPIPESQVTSVAEPVATPNTIAPPLKSRENSVKHIQRWWRQRKPKPSPKKSLQNTTKQSISRRFSAPVLLCTQAEDGKHKEYISMFLAGVPVYKLGRRGLKWNKRRLLCDALGEYVMCEKLEPRAATKLKVKSTIAFKDIISITRAMDTKLVNTNCFNPFFSATDDEISSSDNLQFDNDKFCCSIRTNDNTVVVLRLESLDQLDEVHAGLEYLRKLKMPAPSIVSPSLLDPFQSQSFKVDNEKAYLQKFVSDLKVGFFITKHGRQGAPSPRILTCDNDIKFVSIRDPSGKSRAWLRRRDHSNKNIIPIESISDIVLKHDQSPVRQLIYRQTPSSEIIDMLNVVNVAMSLLVIKIKFEFDAMKRATTELPEGWIQVHSKTKNKPFYVHEATGKTQWHIPVAKKLKTPLSEIPTEIVSAVTRAFRVGAAQRKSNGDLAVFQPWQHQIRAVAKIVHEISCQKKFSKNYLVQHSTGSGKSVTIACLAYQLLYTVDVKKQGFHTVIILVDRIKLDQQLGDTVQVFMHQNGVDNIFRAESIDHLSTIVRNTEEQKVIVTTTQKLYQLVNDKVLLARLLYASSVSTTNNLKHLAIIADEAHRSHNDSTRVSVDNVLQALSSESNSIVYIGFSATPSVQALELFGTKTNDSALKPFDTHSMSDAIAQGHIVNVLSNTKFFQPTHGSTILTKVKSMMRHFVKLKTKQVFGKCLVVVRSRKDVVSYHEIIQSYVKAKGWPAQVYCTFSSFDNINEKQLNTCTLALADVIVVCDKLDTGFNEPNLLAMYVDRPLQRHGHIVQLLSRLNRSRPGKDCVYVVDYCNHPLQIRTAFALYAHAKVIQTTKLDRLFWNSIFEMARIMLLDTLPDYKFKNNSYIFLSNVPTISVMACKIIVLPNDTLTQLKYAMSSYIEAASKLHKECADLPLEWVKELKHFIEISSPDNSGTFISDTATTPKDYELLYQGSLDFEINTLPNRYLELSDLLYGNTPKKDYNTSADDALSTKVKSIKAHLQSKSNVA</sequence>
<dbReference type="PROSITE" id="PS51192">
    <property type="entry name" value="HELICASE_ATP_BIND_1"/>
    <property type="match status" value="1"/>
</dbReference>
<dbReference type="PANTHER" id="PTHR42927">
    <property type="entry name" value="HELICASE SUPERFAMILY 1 AND 2 DOMAIN-CONTAINING PROTEIN"/>
    <property type="match status" value="1"/>
</dbReference>
<feature type="domain" description="UDENN" evidence="3">
    <location>
        <begin position="181"/>
        <end position="583"/>
    </location>
</feature>
<dbReference type="SMART" id="SM00487">
    <property type="entry name" value="DEXDc"/>
    <property type="match status" value="1"/>
</dbReference>
<dbReference type="InterPro" id="IPR037516">
    <property type="entry name" value="Tripartite_DENN"/>
</dbReference>
<gene>
    <name evidence="5" type="ORF">THRCLA_00664</name>
</gene>
<evidence type="ECO:0000259" key="3">
    <source>
        <dbReference type="PROSITE" id="PS50211"/>
    </source>
</evidence>
<dbReference type="InterPro" id="IPR001194">
    <property type="entry name" value="cDENN_dom"/>
</dbReference>
<evidence type="ECO:0000256" key="1">
    <source>
        <dbReference type="SAM" id="MobiDB-lite"/>
    </source>
</evidence>
<dbReference type="InterPro" id="IPR036020">
    <property type="entry name" value="WW_dom_sf"/>
</dbReference>
<dbReference type="SMART" id="SM00456">
    <property type="entry name" value="WW"/>
    <property type="match status" value="1"/>
</dbReference>
<dbReference type="PROSITE" id="PS50211">
    <property type="entry name" value="DENN"/>
    <property type="match status" value="1"/>
</dbReference>
<comment type="caution">
    <text evidence="5">The sequence shown here is derived from an EMBL/GenBank/DDBJ whole genome shotgun (WGS) entry which is preliminary data.</text>
</comment>
<dbReference type="Pfam" id="PF22679">
    <property type="entry name" value="T1R_D3-like"/>
    <property type="match status" value="1"/>
</dbReference>
<dbReference type="InterPro" id="IPR014001">
    <property type="entry name" value="Helicase_ATP-bd"/>
</dbReference>
<keyword evidence="6" id="KW-1185">Reference proteome</keyword>
<dbReference type="Gene3D" id="3.40.50.300">
    <property type="entry name" value="P-loop containing nucleotide triphosphate hydrolases"/>
    <property type="match status" value="2"/>
</dbReference>
<dbReference type="PROSITE" id="PS50020">
    <property type="entry name" value="WW_DOMAIN_2"/>
    <property type="match status" value="1"/>
</dbReference>
<reference evidence="5 6" key="1">
    <citation type="journal article" date="2014" name="Genome Biol. Evol.">
        <title>The secreted proteins of Achlya hypogyna and Thraustotheca clavata identify the ancestral oomycete secretome and reveal gene acquisitions by horizontal gene transfer.</title>
        <authorList>
            <person name="Misner I."/>
            <person name="Blouin N."/>
            <person name="Leonard G."/>
            <person name="Richards T.A."/>
            <person name="Lane C.E."/>
        </authorList>
    </citation>
    <scope>NUCLEOTIDE SEQUENCE [LARGE SCALE GENOMIC DNA]</scope>
    <source>
        <strain evidence="5 6">ATCC 34112</strain>
    </source>
</reference>
<dbReference type="Pfam" id="PF02141">
    <property type="entry name" value="DENN"/>
    <property type="match status" value="1"/>
</dbReference>
<dbReference type="SMART" id="SM00799">
    <property type="entry name" value="DENN"/>
    <property type="match status" value="1"/>
</dbReference>